<keyword evidence="6" id="KW-0560">Oxidoreductase</keyword>
<protein>
    <submittedName>
        <fullName evidence="10">Indoleamine 2,3-dioxygenase 1</fullName>
    </submittedName>
</protein>
<evidence type="ECO:0000256" key="6">
    <source>
        <dbReference type="ARBA" id="ARBA00023002"/>
    </source>
</evidence>
<dbReference type="GO" id="GO:0016702">
    <property type="term" value="F:oxidoreductase activity, acting on single donors with incorporation of molecular oxygen, incorporation of two atoms of oxygen"/>
    <property type="evidence" value="ECO:0007669"/>
    <property type="project" value="UniProtKB-ARBA"/>
</dbReference>
<dbReference type="InterPro" id="IPR000898">
    <property type="entry name" value="Indolamine_dOase"/>
</dbReference>
<dbReference type="PANTHER" id="PTHR28657:SF4">
    <property type="entry name" value="INDOLEAMINE 2,3-DIOXYGENASE 2"/>
    <property type="match status" value="1"/>
</dbReference>
<sequence length="466" mass="52319">MLCKLQPWITAASVRVQSSSRLGSLESVRHSKKGLFLFQCLCFFPISLSNFFSMASVESNPKPFSLGPYQVSEDCGFLLKEPLQELPPHYQPWMDIARHIPELVQSHELRSEIYKMPMLSSEFLQNEKELRLAHLVLSMMTMGYVWQEGEKDTVETLPCNLAVPLWNVSQSLGLPPILTHADGVLANWMKKDPEGPFSMENLELLISLPGGDSVRGFFLVTLLVEVAAVPAIKNIPVVINGVRCGDTNAVARALENISQSIQDMTDALKLMHVYVDPSVFYGIMRIFLSGWKDNPSMPKGLIYEGVQKEPMEYSGGSAAQSSLLHCFDELLGIKHEESGSSFLNRMRDYMPPAHKQLIQDISCQPSLKSFVQQQNCGHLKQTYHLCVSKLLALRNYHITVVSRFITVPAARTRQLRKQSQDLEDETVTRAPIALEERGTGGSGIMNFLKTVRDQTKDAFIPETSWD</sequence>
<dbReference type="GO" id="GO:0020037">
    <property type="term" value="F:heme binding"/>
    <property type="evidence" value="ECO:0007669"/>
    <property type="project" value="InterPro"/>
</dbReference>
<evidence type="ECO:0000256" key="8">
    <source>
        <dbReference type="ARBA" id="ARBA00023079"/>
    </source>
</evidence>
<evidence type="ECO:0000256" key="5">
    <source>
        <dbReference type="ARBA" id="ARBA00022964"/>
    </source>
</evidence>
<evidence type="ECO:0000313" key="10">
    <source>
        <dbReference type="Ensembl" id="ENSORLP00020025234.1"/>
    </source>
</evidence>
<reference evidence="10" key="3">
    <citation type="submission" date="2025-08" db="UniProtKB">
        <authorList>
            <consortium name="Ensembl"/>
        </authorList>
    </citation>
    <scope>IDENTIFICATION</scope>
    <source>
        <strain evidence="10">HNI</strain>
    </source>
</reference>
<dbReference type="AlphaFoldDB" id="A0A3P9LX17"/>
<dbReference type="Ensembl" id="ENSORLT00020004953.1">
    <property type="protein sequence ID" value="ENSORLP00020025234.1"/>
    <property type="gene ID" value="ENSORLG00020007057.1"/>
</dbReference>
<name>A0A3P9LX17_ORYLA</name>
<keyword evidence="3 9" id="KW-0479">Metal-binding</keyword>
<comment type="similarity">
    <text evidence="1">Belongs to the indoleamine 2,3-dioxygenase family.</text>
</comment>
<dbReference type="FunFam" id="1.20.58.480:FF:000003">
    <property type="entry name" value="Indoleamine 2,3-dioxygenase 1"/>
    <property type="match status" value="1"/>
</dbReference>
<feature type="binding site" description="proximal binding residue" evidence="9">
    <location>
        <position position="397"/>
    </location>
    <ligand>
        <name>heme b</name>
        <dbReference type="ChEBI" id="CHEBI:60344"/>
    </ligand>
    <ligandPart>
        <name>Fe</name>
        <dbReference type="ChEBI" id="CHEBI:18248"/>
    </ligandPart>
</feature>
<evidence type="ECO:0000256" key="1">
    <source>
        <dbReference type="ARBA" id="ARBA00007119"/>
    </source>
</evidence>
<evidence type="ECO:0000256" key="9">
    <source>
        <dbReference type="PIRSR" id="PIRSR600898-1"/>
    </source>
</evidence>
<dbReference type="SUPFAM" id="SSF140959">
    <property type="entry name" value="Indolic compounds 2,3-dioxygenase-like"/>
    <property type="match status" value="1"/>
</dbReference>
<evidence type="ECO:0000256" key="4">
    <source>
        <dbReference type="ARBA" id="ARBA00022859"/>
    </source>
</evidence>
<keyword evidence="4" id="KW-0391">Immunity</keyword>
<accession>A0A3P9LX17</accession>
<dbReference type="Gene3D" id="1.20.58.480">
    <property type="match status" value="1"/>
</dbReference>
<keyword evidence="5" id="KW-0223">Dioxygenase</keyword>
<dbReference type="GO" id="GO:0019441">
    <property type="term" value="P:L-tryptophan catabolic process to kynurenine"/>
    <property type="evidence" value="ECO:0007669"/>
    <property type="project" value="InterPro"/>
</dbReference>
<reference evidence="10" key="4">
    <citation type="submission" date="2025-09" db="UniProtKB">
        <authorList>
            <consortium name="Ensembl"/>
        </authorList>
    </citation>
    <scope>IDENTIFICATION</scope>
    <source>
        <strain evidence="10">HNI</strain>
    </source>
</reference>
<dbReference type="PANTHER" id="PTHR28657">
    <property type="entry name" value="INDOLEAMINE 2,3-DIOXYGENASE"/>
    <property type="match status" value="1"/>
</dbReference>
<evidence type="ECO:0000256" key="2">
    <source>
        <dbReference type="ARBA" id="ARBA00022617"/>
    </source>
</evidence>
<dbReference type="Proteomes" id="UP000265180">
    <property type="component" value="Chromosome 9"/>
</dbReference>
<reference evidence="10 11" key="2">
    <citation type="submission" date="2017-04" db="EMBL/GenBank/DDBJ databases">
        <title>CpG methylation of centromeres and impact of large insertions on vertebrate speciation.</title>
        <authorList>
            <person name="Ichikawa K."/>
            <person name="Yoshimura J."/>
            <person name="Morishita S."/>
        </authorList>
    </citation>
    <scope>NUCLEOTIDE SEQUENCE</scope>
    <source>
        <strain evidence="10 11">HNI</strain>
    </source>
</reference>
<keyword evidence="7 9" id="KW-0408">Iron</keyword>
<evidence type="ECO:0000256" key="3">
    <source>
        <dbReference type="ARBA" id="ARBA00022723"/>
    </source>
</evidence>
<dbReference type="GO" id="GO:0002376">
    <property type="term" value="P:immune system process"/>
    <property type="evidence" value="ECO:0007669"/>
    <property type="project" value="UniProtKB-KW"/>
</dbReference>
<dbReference type="Pfam" id="PF01231">
    <property type="entry name" value="IDO"/>
    <property type="match status" value="1"/>
</dbReference>
<evidence type="ECO:0000313" key="11">
    <source>
        <dbReference type="Proteomes" id="UP000265180"/>
    </source>
</evidence>
<reference key="1">
    <citation type="journal article" date="2007" name="Nature">
        <title>The medaka draft genome and insights into vertebrate genome evolution.</title>
        <authorList>
            <person name="Kasahara M."/>
            <person name="Naruse K."/>
            <person name="Sasaki S."/>
            <person name="Nakatani Y."/>
            <person name="Qu W."/>
            <person name="Ahsan B."/>
            <person name="Yamada T."/>
            <person name="Nagayasu Y."/>
            <person name="Doi K."/>
            <person name="Kasai Y."/>
            <person name="Jindo T."/>
            <person name="Kobayashi D."/>
            <person name="Shimada A."/>
            <person name="Toyoda A."/>
            <person name="Kuroki Y."/>
            <person name="Fujiyama A."/>
            <person name="Sasaki T."/>
            <person name="Shimizu A."/>
            <person name="Asakawa S."/>
            <person name="Shimizu N."/>
            <person name="Hashimoto S."/>
            <person name="Yang J."/>
            <person name="Lee Y."/>
            <person name="Matsushima K."/>
            <person name="Sugano S."/>
            <person name="Sakaizumi M."/>
            <person name="Narita T."/>
            <person name="Ohishi K."/>
            <person name="Haga S."/>
            <person name="Ohta F."/>
            <person name="Nomoto H."/>
            <person name="Nogata K."/>
            <person name="Morishita T."/>
            <person name="Endo T."/>
            <person name="Shin-I T."/>
            <person name="Takeda H."/>
            <person name="Morishita S."/>
            <person name="Kohara Y."/>
        </authorList>
    </citation>
    <scope>NUCLEOTIDE SEQUENCE [LARGE SCALE GENOMIC DNA]</scope>
    <source>
        <strain>Hd-rR</strain>
    </source>
</reference>
<keyword evidence="8" id="KW-0823">Tryptophan catabolism</keyword>
<keyword evidence="2 9" id="KW-0349">Heme</keyword>
<dbReference type="GO" id="GO:0046872">
    <property type="term" value="F:metal ion binding"/>
    <property type="evidence" value="ECO:0007669"/>
    <property type="project" value="UniProtKB-KW"/>
</dbReference>
<dbReference type="InterPro" id="IPR037217">
    <property type="entry name" value="Trp/Indoleamine_2_3_dOase-like"/>
</dbReference>
<organism evidence="10 11">
    <name type="scientific">Oryzias latipes</name>
    <name type="common">Japanese rice fish</name>
    <name type="synonym">Japanese killifish</name>
    <dbReference type="NCBI Taxonomy" id="8090"/>
    <lineage>
        <taxon>Eukaryota</taxon>
        <taxon>Metazoa</taxon>
        <taxon>Chordata</taxon>
        <taxon>Craniata</taxon>
        <taxon>Vertebrata</taxon>
        <taxon>Euteleostomi</taxon>
        <taxon>Actinopterygii</taxon>
        <taxon>Neopterygii</taxon>
        <taxon>Teleostei</taxon>
        <taxon>Neoteleostei</taxon>
        <taxon>Acanthomorphata</taxon>
        <taxon>Ovalentaria</taxon>
        <taxon>Atherinomorphae</taxon>
        <taxon>Beloniformes</taxon>
        <taxon>Adrianichthyidae</taxon>
        <taxon>Oryziinae</taxon>
        <taxon>Oryzias</taxon>
    </lineage>
</organism>
<evidence type="ECO:0000256" key="7">
    <source>
        <dbReference type="ARBA" id="ARBA00023004"/>
    </source>
</evidence>
<proteinExistence type="inferred from homology"/>